<dbReference type="Gene3D" id="3.40.50.10540">
    <property type="entry name" value="Crotonobetainyl-coa:carnitine coa-transferase, domain 1"/>
    <property type="match status" value="1"/>
</dbReference>
<sequence length="397" mass="42799">MPRPRPSTALDHIRVLDLTRVRAGPTCCRVLADFGADVIKIEAPPGVDPNENMSGDRHGFDMQNLHRNKRSLTLNLKTQEGRAVFLKLVETADVVVENYRPDVKDRLGIGYEALRAVNPRIILASVSGFGQTGPYRTRAGFDQIAQGMGGLMAITGHPGEGPMRAGIAVADSAAGVYAATGILVALAEREKSGEGQWVQTSLLQAMIAMCDFQAAVYTVEGKVPPQNGNDHPHSTPMGVLPTADGYINVGVGGEGQWKSFCTAIGRDDLADHPDYADAKLRFKNRPALMGLLGDLFRTQSTAHWLDRLESEGVPAGPIYTMDEVFADPQVEHLGMAVPVHHHARGDIRLIAQPLVMSRTPWAIETPVAEPGEHTEEVLAEAGFSPDEIAGLRASRVV</sequence>
<dbReference type="AlphaFoldDB" id="A0A2T4Z308"/>
<dbReference type="InterPro" id="IPR003673">
    <property type="entry name" value="CoA-Trfase_fam_III"/>
</dbReference>
<dbReference type="InterPro" id="IPR023606">
    <property type="entry name" value="CoA-Trfase_III_dom_1_sf"/>
</dbReference>
<proteinExistence type="predicted"/>
<protein>
    <submittedName>
        <fullName evidence="2">Crotonobetainyl-CoA:carnitine CoA-transferase CaiB-like acyl-CoA transferase</fullName>
    </submittedName>
</protein>
<dbReference type="PANTHER" id="PTHR48207">
    <property type="entry name" value="SUCCINATE--HYDROXYMETHYLGLUTARATE COA-TRANSFERASE"/>
    <property type="match status" value="1"/>
</dbReference>
<dbReference type="RefSeq" id="WP_108178002.1">
    <property type="nucleotide sequence ID" value="NZ_PZZL01000005.1"/>
</dbReference>
<dbReference type="SUPFAM" id="SSF89796">
    <property type="entry name" value="CoA-transferase family III (CaiB/BaiF)"/>
    <property type="match status" value="1"/>
</dbReference>
<keyword evidence="1 2" id="KW-0808">Transferase</keyword>
<evidence type="ECO:0000256" key="1">
    <source>
        <dbReference type="ARBA" id="ARBA00022679"/>
    </source>
</evidence>
<organism evidence="2 3">
    <name type="scientific">Phreatobacter oligotrophus</name>
    <dbReference type="NCBI Taxonomy" id="1122261"/>
    <lineage>
        <taxon>Bacteria</taxon>
        <taxon>Pseudomonadati</taxon>
        <taxon>Pseudomonadota</taxon>
        <taxon>Alphaproteobacteria</taxon>
        <taxon>Hyphomicrobiales</taxon>
        <taxon>Phreatobacteraceae</taxon>
        <taxon>Phreatobacter</taxon>
    </lineage>
</organism>
<evidence type="ECO:0000313" key="3">
    <source>
        <dbReference type="Proteomes" id="UP000241808"/>
    </source>
</evidence>
<dbReference type="Pfam" id="PF02515">
    <property type="entry name" value="CoA_transf_3"/>
    <property type="match status" value="1"/>
</dbReference>
<accession>A0A2T4Z308</accession>
<name>A0A2T4Z308_9HYPH</name>
<dbReference type="Gene3D" id="3.30.1540.10">
    <property type="entry name" value="formyl-coa transferase, domain 3"/>
    <property type="match status" value="1"/>
</dbReference>
<evidence type="ECO:0000313" key="2">
    <source>
        <dbReference type="EMBL" id="PTM55166.1"/>
    </source>
</evidence>
<dbReference type="PANTHER" id="PTHR48207:SF3">
    <property type="entry name" value="SUCCINATE--HYDROXYMETHYLGLUTARATE COA-TRANSFERASE"/>
    <property type="match status" value="1"/>
</dbReference>
<dbReference type="InterPro" id="IPR044855">
    <property type="entry name" value="CoA-Trfase_III_dom3_sf"/>
</dbReference>
<dbReference type="EMBL" id="PZZL01000005">
    <property type="protein sequence ID" value="PTM55166.1"/>
    <property type="molecule type" value="Genomic_DNA"/>
</dbReference>
<dbReference type="Proteomes" id="UP000241808">
    <property type="component" value="Unassembled WGS sequence"/>
</dbReference>
<dbReference type="OrthoDB" id="9806585at2"/>
<reference evidence="2 3" key="1">
    <citation type="submission" date="2018-04" db="EMBL/GenBank/DDBJ databases">
        <title>Genomic Encyclopedia of Archaeal and Bacterial Type Strains, Phase II (KMG-II): from individual species to whole genera.</title>
        <authorList>
            <person name="Goeker M."/>
        </authorList>
    </citation>
    <scope>NUCLEOTIDE SEQUENCE [LARGE SCALE GENOMIC DNA]</scope>
    <source>
        <strain evidence="2 3">DSM 25521</strain>
    </source>
</reference>
<comment type="caution">
    <text evidence="2">The sequence shown here is derived from an EMBL/GenBank/DDBJ whole genome shotgun (WGS) entry which is preliminary data.</text>
</comment>
<keyword evidence="3" id="KW-1185">Reference proteome</keyword>
<dbReference type="InterPro" id="IPR050483">
    <property type="entry name" value="CoA-transferase_III_domain"/>
</dbReference>
<gene>
    <name evidence="2" type="ORF">C8P69_105319</name>
</gene>
<dbReference type="GO" id="GO:0008410">
    <property type="term" value="F:CoA-transferase activity"/>
    <property type="evidence" value="ECO:0007669"/>
    <property type="project" value="TreeGrafter"/>
</dbReference>